<gene>
    <name evidence="2" type="ORF">GEV33_002043</name>
</gene>
<reference evidence="2" key="1">
    <citation type="journal article" date="2020" name="J Insects Food Feed">
        <title>The yellow mealworm (Tenebrio molitor) genome: a resource for the emerging insects as food and feed industry.</title>
        <authorList>
            <person name="Eriksson T."/>
            <person name="Andere A."/>
            <person name="Kelstrup H."/>
            <person name="Emery V."/>
            <person name="Picard C."/>
        </authorList>
    </citation>
    <scope>NUCLEOTIDE SEQUENCE</scope>
    <source>
        <strain evidence="2">Stoneville</strain>
        <tissue evidence="2">Whole head</tissue>
    </source>
</reference>
<evidence type="ECO:0000313" key="2">
    <source>
        <dbReference type="EMBL" id="KAH0820748.1"/>
    </source>
</evidence>
<reference evidence="2" key="2">
    <citation type="submission" date="2021-08" db="EMBL/GenBank/DDBJ databases">
        <authorList>
            <person name="Eriksson T."/>
        </authorList>
    </citation>
    <scope>NUCLEOTIDE SEQUENCE</scope>
    <source>
        <strain evidence="2">Stoneville</strain>
        <tissue evidence="2">Whole head</tissue>
    </source>
</reference>
<feature type="region of interest" description="Disordered" evidence="1">
    <location>
        <begin position="85"/>
        <end position="112"/>
    </location>
</feature>
<proteinExistence type="predicted"/>
<dbReference type="AlphaFoldDB" id="A0A8J6LJ22"/>
<feature type="compositionally biased region" description="Polar residues" evidence="1">
    <location>
        <begin position="87"/>
        <end position="103"/>
    </location>
</feature>
<accession>A0A8J6LJ22</accession>
<organism evidence="2 3">
    <name type="scientific">Tenebrio molitor</name>
    <name type="common">Yellow mealworm beetle</name>
    <dbReference type="NCBI Taxonomy" id="7067"/>
    <lineage>
        <taxon>Eukaryota</taxon>
        <taxon>Metazoa</taxon>
        <taxon>Ecdysozoa</taxon>
        <taxon>Arthropoda</taxon>
        <taxon>Hexapoda</taxon>
        <taxon>Insecta</taxon>
        <taxon>Pterygota</taxon>
        <taxon>Neoptera</taxon>
        <taxon>Endopterygota</taxon>
        <taxon>Coleoptera</taxon>
        <taxon>Polyphaga</taxon>
        <taxon>Cucujiformia</taxon>
        <taxon>Tenebrionidae</taxon>
        <taxon>Tenebrio</taxon>
    </lineage>
</organism>
<sequence length="132" mass="14146">MWRRDAEGSHTFQNGLSNPDFRCHLERLHDCARGGVGVASPWRKSTSAGKDVSGVLQLYCRGGYKISPRGFIEPYALADLDSATPVGPSSSPGILQKVRTASSPRRGLPTRSYSVPVQSAILASVDTDTVAD</sequence>
<keyword evidence="3" id="KW-1185">Reference proteome</keyword>
<protein>
    <submittedName>
        <fullName evidence="2">Uncharacterized protein</fullName>
    </submittedName>
</protein>
<dbReference type="EMBL" id="JABDTM020010929">
    <property type="protein sequence ID" value="KAH0820748.1"/>
    <property type="molecule type" value="Genomic_DNA"/>
</dbReference>
<name>A0A8J6LJ22_TENMO</name>
<evidence type="ECO:0000256" key="1">
    <source>
        <dbReference type="SAM" id="MobiDB-lite"/>
    </source>
</evidence>
<comment type="caution">
    <text evidence="2">The sequence shown here is derived from an EMBL/GenBank/DDBJ whole genome shotgun (WGS) entry which is preliminary data.</text>
</comment>
<evidence type="ECO:0000313" key="3">
    <source>
        <dbReference type="Proteomes" id="UP000719412"/>
    </source>
</evidence>
<dbReference type="Proteomes" id="UP000719412">
    <property type="component" value="Unassembled WGS sequence"/>
</dbReference>